<dbReference type="InterPro" id="IPR050129">
    <property type="entry name" value="Zn_alcohol_dh"/>
</dbReference>
<dbReference type="Pfam" id="PF08240">
    <property type="entry name" value="ADH_N"/>
    <property type="match status" value="1"/>
</dbReference>
<keyword evidence="2" id="KW-0862">Zinc</keyword>
<feature type="domain" description="Alcohol dehydrogenase-like N-terminal" evidence="5">
    <location>
        <begin position="15"/>
        <end position="121"/>
    </location>
</feature>
<dbReference type="SUPFAM" id="SSF50129">
    <property type="entry name" value="GroES-like"/>
    <property type="match status" value="1"/>
</dbReference>
<dbReference type="Gene3D" id="3.90.180.10">
    <property type="entry name" value="Medium-chain alcohol dehydrogenases, catalytic domain"/>
    <property type="match status" value="1"/>
</dbReference>
<dbReference type="InterPro" id="IPR002328">
    <property type="entry name" value="ADH_Zn_CS"/>
</dbReference>
<evidence type="ECO:0000256" key="3">
    <source>
        <dbReference type="ARBA" id="ARBA00023002"/>
    </source>
</evidence>
<proteinExistence type="predicted"/>
<dbReference type="InterPro" id="IPR013154">
    <property type="entry name" value="ADH-like_N"/>
</dbReference>
<dbReference type="Gene3D" id="3.40.50.720">
    <property type="entry name" value="NAD(P)-binding Rossmann-like Domain"/>
    <property type="match status" value="1"/>
</dbReference>
<accession>X1PIY6</accession>
<keyword evidence="4" id="KW-1133">Transmembrane helix</keyword>
<dbReference type="GO" id="GO:0016491">
    <property type="term" value="F:oxidoreductase activity"/>
    <property type="evidence" value="ECO:0007669"/>
    <property type="project" value="UniProtKB-KW"/>
</dbReference>
<keyword evidence="4" id="KW-0812">Transmembrane</keyword>
<evidence type="ECO:0000313" key="6">
    <source>
        <dbReference type="EMBL" id="GAI30844.1"/>
    </source>
</evidence>
<organism evidence="6">
    <name type="scientific">marine sediment metagenome</name>
    <dbReference type="NCBI Taxonomy" id="412755"/>
    <lineage>
        <taxon>unclassified sequences</taxon>
        <taxon>metagenomes</taxon>
        <taxon>ecological metagenomes</taxon>
    </lineage>
</organism>
<evidence type="ECO:0000259" key="5">
    <source>
        <dbReference type="Pfam" id="PF08240"/>
    </source>
</evidence>
<feature type="transmembrane region" description="Helical" evidence="4">
    <location>
        <begin position="142"/>
        <end position="166"/>
    </location>
</feature>
<dbReference type="PANTHER" id="PTHR43401">
    <property type="entry name" value="L-THREONINE 3-DEHYDROGENASE"/>
    <property type="match status" value="1"/>
</dbReference>
<keyword evidence="3" id="KW-0560">Oxidoreductase</keyword>
<name>X1PIY6_9ZZZZ</name>
<dbReference type="AlphaFoldDB" id="X1PIY6"/>
<evidence type="ECO:0000256" key="1">
    <source>
        <dbReference type="ARBA" id="ARBA00022723"/>
    </source>
</evidence>
<dbReference type="EMBL" id="BARV01015464">
    <property type="protein sequence ID" value="GAI30844.1"/>
    <property type="molecule type" value="Genomic_DNA"/>
</dbReference>
<feature type="non-terminal residue" evidence="6">
    <location>
        <position position="185"/>
    </location>
</feature>
<keyword evidence="1" id="KW-0479">Metal-binding</keyword>
<evidence type="ECO:0000256" key="4">
    <source>
        <dbReference type="SAM" id="Phobius"/>
    </source>
</evidence>
<gene>
    <name evidence="6" type="ORF">S06H3_26714</name>
</gene>
<protein>
    <recommendedName>
        <fullName evidence="5">Alcohol dehydrogenase-like N-terminal domain-containing protein</fullName>
    </recommendedName>
</protein>
<dbReference type="PANTHER" id="PTHR43401:SF2">
    <property type="entry name" value="L-THREONINE 3-DEHYDROGENASE"/>
    <property type="match status" value="1"/>
</dbReference>
<sequence>MYHRVYYRQKLYPPQGWITIRVNASGICGTDIHIFLGEYLGDYPIIPGHEFSGDVVAIGDKVDKFQIGDRVAVEPNLSCGICDACLHNRQHFCEDWQGIGVTMSGGMATHVIVPQQAVFTIGDLSFEEAAFMEPLSCVIHGVGLIGAALGASILLIGAGPIGMLLLRTLKNIGTVELDIVEKNKS</sequence>
<dbReference type="GO" id="GO:0008270">
    <property type="term" value="F:zinc ion binding"/>
    <property type="evidence" value="ECO:0007669"/>
    <property type="project" value="InterPro"/>
</dbReference>
<reference evidence="6" key="1">
    <citation type="journal article" date="2014" name="Front. Microbiol.">
        <title>High frequency of phylogenetically diverse reductive dehalogenase-homologous genes in deep subseafloor sedimentary metagenomes.</title>
        <authorList>
            <person name="Kawai M."/>
            <person name="Futagami T."/>
            <person name="Toyoda A."/>
            <person name="Takaki Y."/>
            <person name="Nishi S."/>
            <person name="Hori S."/>
            <person name="Arai W."/>
            <person name="Tsubouchi T."/>
            <person name="Morono Y."/>
            <person name="Uchiyama I."/>
            <person name="Ito T."/>
            <person name="Fujiyama A."/>
            <person name="Inagaki F."/>
            <person name="Takami H."/>
        </authorList>
    </citation>
    <scope>NUCLEOTIDE SEQUENCE</scope>
    <source>
        <strain evidence="6">Expedition CK06-06</strain>
    </source>
</reference>
<dbReference type="InterPro" id="IPR011032">
    <property type="entry name" value="GroES-like_sf"/>
</dbReference>
<evidence type="ECO:0000256" key="2">
    <source>
        <dbReference type="ARBA" id="ARBA00022833"/>
    </source>
</evidence>
<keyword evidence="4" id="KW-0472">Membrane</keyword>
<comment type="caution">
    <text evidence="6">The sequence shown here is derived from an EMBL/GenBank/DDBJ whole genome shotgun (WGS) entry which is preliminary data.</text>
</comment>
<dbReference type="PROSITE" id="PS00059">
    <property type="entry name" value="ADH_ZINC"/>
    <property type="match status" value="1"/>
</dbReference>